<organism evidence="10 11">
    <name type="scientific">Thermoclostridium stercorarium subsp. thermolacticum DSM 2910</name>
    <dbReference type="NCBI Taxonomy" id="1121336"/>
    <lineage>
        <taxon>Bacteria</taxon>
        <taxon>Bacillati</taxon>
        <taxon>Bacillota</taxon>
        <taxon>Clostridia</taxon>
        <taxon>Eubacteriales</taxon>
        <taxon>Oscillospiraceae</taxon>
        <taxon>Thermoclostridium</taxon>
    </lineage>
</organism>
<reference evidence="10 11" key="1">
    <citation type="submission" date="2016-02" db="EMBL/GenBank/DDBJ databases">
        <title>Comparison of Clostridium stercorarium subspecies using comparative genomics and transcriptomics.</title>
        <authorList>
            <person name="Schellenberg J."/>
            <person name="Thallinger G."/>
            <person name="Levin D.B."/>
            <person name="Zhang X."/>
            <person name="Alvare G."/>
            <person name="Fristensky B."/>
            <person name="Sparling R."/>
        </authorList>
    </citation>
    <scope>NUCLEOTIDE SEQUENCE [LARGE SCALE GENOMIC DNA]</scope>
    <source>
        <strain evidence="10 11">DSM 2910</strain>
    </source>
</reference>
<keyword evidence="6 9" id="KW-0029">Amino-acid transport</keyword>
<feature type="transmembrane region" description="Helical" evidence="9">
    <location>
        <begin position="377"/>
        <end position="401"/>
    </location>
</feature>
<feature type="transmembrane region" description="Helical" evidence="9">
    <location>
        <begin position="421"/>
        <end position="442"/>
    </location>
</feature>
<dbReference type="PANTHER" id="PTHR30588">
    <property type="entry name" value="BRANCHED-CHAIN AMINO ACID TRANSPORT SYSTEM 2 CARRIER PROTEIN"/>
    <property type="match status" value="1"/>
</dbReference>
<comment type="function">
    <text evidence="9">Component of the transport system for branched-chain amino acids.</text>
</comment>
<evidence type="ECO:0000256" key="7">
    <source>
        <dbReference type="ARBA" id="ARBA00022989"/>
    </source>
</evidence>
<dbReference type="GO" id="GO:0005304">
    <property type="term" value="F:L-valine transmembrane transporter activity"/>
    <property type="evidence" value="ECO:0007669"/>
    <property type="project" value="TreeGrafter"/>
</dbReference>
<dbReference type="GO" id="GO:0015820">
    <property type="term" value="P:L-leucine transport"/>
    <property type="evidence" value="ECO:0007669"/>
    <property type="project" value="TreeGrafter"/>
</dbReference>
<dbReference type="RefSeq" id="WP_015359416.1">
    <property type="nucleotide sequence ID" value="NZ_CP014672.1"/>
</dbReference>
<feature type="transmembrane region" description="Helical" evidence="9">
    <location>
        <begin position="350"/>
        <end position="370"/>
    </location>
</feature>
<dbReference type="Pfam" id="PF05525">
    <property type="entry name" value="Branch_AA_trans"/>
    <property type="match status" value="1"/>
</dbReference>
<protein>
    <recommendedName>
        <fullName evidence="9">Branched-chain amino acid transport system carrier protein</fullName>
    </recommendedName>
</protein>
<evidence type="ECO:0000256" key="9">
    <source>
        <dbReference type="RuleBase" id="RU362122"/>
    </source>
</evidence>
<accession>A0A1B1YE68</accession>
<evidence type="ECO:0000256" key="8">
    <source>
        <dbReference type="ARBA" id="ARBA00023136"/>
    </source>
</evidence>
<feature type="transmembrane region" description="Helical" evidence="9">
    <location>
        <begin position="324"/>
        <end position="344"/>
    </location>
</feature>
<keyword evidence="4" id="KW-1003">Cell membrane</keyword>
<gene>
    <name evidence="10" type="ORF">CSTERTH_08495</name>
</gene>
<sequence length="462" mass="50628">MKEKLGFKSSILVGALMFGLFFGAGNLIFPVQMGQLAGENTLKATIGFLITGVGLPLLGVIAAAISRSENLFDMVKPVSKTYSVIFTCMLYLTIGPLFAIPRTATVAFEVGLHPFIEEERLKAGLFVFSLIFFAVTLYFSLKPGRILDWVGKYLTPVFLILLSVLLVATYVKPMGRIGSFTAQGNYSDRPLFTGMTDGYNTMDALASLAFAIVIISNIERLGVKDPKRKAVEIFKSGLVCVAGMSVIYASLAYMGATSLGSVSRADNGGKIMSMVSEHYFGMTGKILLAAIVTVACLKTAIGLITSCSQMFSEMFPKSLSYNKYAVVFTVFSFIIANFGLNNIIMLSLPVLMFLYPMAITLILLSILTPVINKSREIYRWTVILTVIAAFFDFCNALPARLKEVTVISRLIQFAVKFLPGFEYGFGWIVPSVCGFLIAIVICRLKKSVSFREESVVKRLVKH</sequence>
<dbReference type="GO" id="GO:0015818">
    <property type="term" value="P:isoleucine transport"/>
    <property type="evidence" value="ECO:0007669"/>
    <property type="project" value="TreeGrafter"/>
</dbReference>
<keyword evidence="7 9" id="KW-1133">Transmembrane helix</keyword>
<proteinExistence type="inferred from homology"/>
<dbReference type="NCBIfam" id="TIGR00796">
    <property type="entry name" value="livcs"/>
    <property type="match status" value="1"/>
</dbReference>
<feature type="transmembrane region" description="Helical" evidence="9">
    <location>
        <begin position="279"/>
        <end position="304"/>
    </location>
</feature>
<feature type="transmembrane region" description="Helical" evidence="9">
    <location>
        <begin position="81"/>
        <end position="101"/>
    </location>
</feature>
<dbReference type="Gene3D" id="1.10.4160.10">
    <property type="entry name" value="Hydantoin permease"/>
    <property type="match status" value="1"/>
</dbReference>
<feature type="transmembrane region" description="Helical" evidence="9">
    <location>
        <begin position="238"/>
        <end position="259"/>
    </location>
</feature>
<comment type="similarity">
    <text evidence="2 9">Belongs to the branched chain amino acid transporter family.</text>
</comment>
<evidence type="ECO:0000256" key="4">
    <source>
        <dbReference type="ARBA" id="ARBA00022475"/>
    </source>
</evidence>
<dbReference type="PANTHER" id="PTHR30588:SF0">
    <property type="entry name" value="BRANCHED-CHAIN AMINO ACID PERMEASE BRNQ"/>
    <property type="match status" value="1"/>
</dbReference>
<comment type="subcellular location">
    <subcellularLocation>
        <location evidence="1 9">Cell membrane</location>
        <topology evidence="1 9">Multi-pass membrane protein</topology>
    </subcellularLocation>
</comment>
<feature type="transmembrane region" description="Helical" evidence="9">
    <location>
        <begin position="199"/>
        <end position="218"/>
    </location>
</feature>
<feature type="transmembrane region" description="Helical" evidence="9">
    <location>
        <begin position="153"/>
        <end position="171"/>
    </location>
</feature>
<evidence type="ECO:0000256" key="5">
    <source>
        <dbReference type="ARBA" id="ARBA00022692"/>
    </source>
</evidence>
<feature type="transmembrane region" description="Helical" evidence="9">
    <location>
        <begin position="44"/>
        <end position="65"/>
    </location>
</feature>
<evidence type="ECO:0000256" key="2">
    <source>
        <dbReference type="ARBA" id="ARBA00008540"/>
    </source>
</evidence>
<dbReference type="OrthoDB" id="9783920at2"/>
<dbReference type="Proteomes" id="UP000092971">
    <property type="component" value="Chromosome"/>
</dbReference>
<dbReference type="GO" id="GO:0005886">
    <property type="term" value="C:plasma membrane"/>
    <property type="evidence" value="ECO:0007669"/>
    <property type="project" value="UniProtKB-SubCell"/>
</dbReference>
<evidence type="ECO:0000256" key="6">
    <source>
        <dbReference type="ARBA" id="ARBA00022970"/>
    </source>
</evidence>
<evidence type="ECO:0000313" key="11">
    <source>
        <dbReference type="Proteomes" id="UP000092971"/>
    </source>
</evidence>
<name>A0A1B1YE68_THEST</name>
<evidence type="ECO:0000256" key="3">
    <source>
        <dbReference type="ARBA" id="ARBA00022448"/>
    </source>
</evidence>
<dbReference type="AlphaFoldDB" id="A0A1B1YE68"/>
<keyword evidence="5 9" id="KW-0812">Transmembrane</keyword>
<keyword evidence="3 9" id="KW-0813">Transport</keyword>
<dbReference type="GO" id="GO:0015190">
    <property type="term" value="F:L-leucine transmembrane transporter activity"/>
    <property type="evidence" value="ECO:0007669"/>
    <property type="project" value="TreeGrafter"/>
</dbReference>
<dbReference type="EMBL" id="CP014672">
    <property type="protein sequence ID" value="ANW99064.1"/>
    <property type="molecule type" value="Genomic_DNA"/>
</dbReference>
<dbReference type="InterPro" id="IPR004685">
    <property type="entry name" value="Brnchd-chn_aa_trnsp_Livcs"/>
</dbReference>
<evidence type="ECO:0000256" key="1">
    <source>
        <dbReference type="ARBA" id="ARBA00004651"/>
    </source>
</evidence>
<feature type="transmembrane region" description="Helical" evidence="9">
    <location>
        <begin position="121"/>
        <end position="141"/>
    </location>
</feature>
<feature type="transmembrane region" description="Helical" evidence="9">
    <location>
        <begin position="12"/>
        <end position="32"/>
    </location>
</feature>
<evidence type="ECO:0000313" key="10">
    <source>
        <dbReference type="EMBL" id="ANW99064.1"/>
    </source>
</evidence>
<dbReference type="GO" id="GO:0015188">
    <property type="term" value="F:L-isoleucine transmembrane transporter activity"/>
    <property type="evidence" value="ECO:0007669"/>
    <property type="project" value="TreeGrafter"/>
</dbReference>
<keyword evidence="8 9" id="KW-0472">Membrane</keyword>